<dbReference type="EMBL" id="CH408033">
    <property type="protein sequence ID" value="EAQ86858.1"/>
    <property type="molecule type" value="Genomic_DNA"/>
</dbReference>
<dbReference type="VEuPathDB" id="FungiDB:CHGG_08111"/>
<reference evidence="4" key="1">
    <citation type="journal article" date="2015" name="Genome Announc.">
        <title>Draft genome sequence of the cellulolytic fungus Chaetomium globosum.</title>
        <authorList>
            <person name="Cuomo C.A."/>
            <person name="Untereiner W.A."/>
            <person name="Ma L.-J."/>
            <person name="Grabherr M."/>
            <person name="Birren B.W."/>
        </authorList>
    </citation>
    <scope>NUCLEOTIDE SEQUENCE [LARGE SCALE GENOMIC DNA]</scope>
    <source>
        <strain evidence="4">ATCC 6205 / CBS 148.51 / DSM 1962 / NBRC 6347 / NRRL 1970</strain>
    </source>
</reference>
<dbReference type="GO" id="GO:0006654">
    <property type="term" value="P:phosphatidic acid biosynthetic process"/>
    <property type="evidence" value="ECO:0007669"/>
    <property type="project" value="TreeGrafter"/>
</dbReference>
<dbReference type="Proteomes" id="UP000001056">
    <property type="component" value="Unassembled WGS sequence"/>
</dbReference>
<proteinExistence type="inferred from homology"/>
<comment type="similarity">
    <text evidence="1">Belongs to the peptidase S33 family. ABHD4/ABHD5 subfamily.</text>
</comment>
<dbReference type="STRING" id="306901.Q2GV93"/>
<keyword evidence="4" id="KW-1185">Reference proteome</keyword>
<dbReference type="Gene3D" id="3.40.50.1820">
    <property type="entry name" value="alpha/beta hydrolase"/>
    <property type="match status" value="1"/>
</dbReference>
<dbReference type="GeneID" id="4394420"/>
<dbReference type="Pfam" id="PF00561">
    <property type="entry name" value="Abhydrolase_1"/>
    <property type="match status" value="1"/>
</dbReference>
<dbReference type="GO" id="GO:0004623">
    <property type="term" value="F:phospholipase A2 activity"/>
    <property type="evidence" value="ECO:0007669"/>
    <property type="project" value="TreeGrafter"/>
</dbReference>
<dbReference type="RefSeq" id="XP_001225767.1">
    <property type="nucleotide sequence ID" value="XM_001225766.1"/>
</dbReference>
<dbReference type="eggNOG" id="ENOG502QTPE">
    <property type="taxonomic scope" value="Eukaryota"/>
</dbReference>
<dbReference type="InterPro" id="IPR029058">
    <property type="entry name" value="AB_hydrolase_fold"/>
</dbReference>
<dbReference type="AlphaFoldDB" id="Q2GV93"/>
<dbReference type="InParanoid" id="Q2GV93"/>
<dbReference type="SUPFAM" id="SSF53474">
    <property type="entry name" value="alpha/beta-Hydrolases"/>
    <property type="match status" value="1"/>
</dbReference>
<dbReference type="GO" id="GO:0035965">
    <property type="term" value="P:cardiolipin acyl-chain remodeling"/>
    <property type="evidence" value="ECO:0007669"/>
    <property type="project" value="TreeGrafter"/>
</dbReference>
<dbReference type="InterPro" id="IPR000073">
    <property type="entry name" value="AB_hydrolase_1"/>
</dbReference>
<protein>
    <recommendedName>
        <fullName evidence="2">AB hydrolase-1 domain-containing protein</fullName>
    </recommendedName>
</protein>
<feature type="domain" description="AB hydrolase-1" evidence="2">
    <location>
        <begin position="62"/>
        <end position="255"/>
    </location>
</feature>
<dbReference type="GO" id="GO:0005743">
    <property type="term" value="C:mitochondrial inner membrane"/>
    <property type="evidence" value="ECO:0007669"/>
    <property type="project" value="TreeGrafter"/>
</dbReference>
<evidence type="ECO:0000256" key="1">
    <source>
        <dbReference type="ARBA" id="ARBA00038097"/>
    </source>
</evidence>
<accession>Q2GV93</accession>
<dbReference type="OrthoDB" id="8119704at2759"/>
<organism evidence="3 4">
    <name type="scientific">Chaetomium globosum (strain ATCC 6205 / CBS 148.51 / DSM 1962 / NBRC 6347 / NRRL 1970)</name>
    <name type="common">Soil fungus</name>
    <dbReference type="NCBI Taxonomy" id="306901"/>
    <lineage>
        <taxon>Eukaryota</taxon>
        <taxon>Fungi</taxon>
        <taxon>Dikarya</taxon>
        <taxon>Ascomycota</taxon>
        <taxon>Pezizomycotina</taxon>
        <taxon>Sordariomycetes</taxon>
        <taxon>Sordariomycetidae</taxon>
        <taxon>Sordariales</taxon>
        <taxon>Chaetomiaceae</taxon>
        <taxon>Chaetomium</taxon>
    </lineage>
</organism>
<evidence type="ECO:0000259" key="2">
    <source>
        <dbReference type="Pfam" id="PF00561"/>
    </source>
</evidence>
<evidence type="ECO:0000313" key="3">
    <source>
        <dbReference type="EMBL" id="EAQ86858.1"/>
    </source>
</evidence>
<dbReference type="PANTHER" id="PTHR42886:SF29">
    <property type="entry name" value="PUMMELIG, ISOFORM A"/>
    <property type="match status" value="1"/>
</dbReference>
<name>Q2GV93_CHAGB</name>
<gene>
    <name evidence="3" type="ORF">CHGG_08111</name>
</gene>
<dbReference type="GO" id="GO:0042171">
    <property type="term" value="F:lysophosphatidic acid acyltransferase activity"/>
    <property type="evidence" value="ECO:0007669"/>
    <property type="project" value="TreeGrafter"/>
</dbReference>
<dbReference type="GO" id="GO:0055088">
    <property type="term" value="P:lipid homeostasis"/>
    <property type="evidence" value="ECO:0007669"/>
    <property type="project" value="TreeGrafter"/>
</dbReference>
<dbReference type="PANTHER" id="PTHR42886">
    <property type="entry name" value="RE40534P-RELATED"/>
    <property type="match status" value="1"/>
</dbReference>
<sequence>MNPFKTSLFDNFTFKWLRWRAPTGPLQPLPDGVDRLFVETPGGNIEVLYARPTAPLPDADAPSLFFVHGGMGGAWVWLEYLQFFAARGIPCYAVSLRGHGGSYYPSYLRMVYATTKRMLADDVLAALRWVQAREGGREVVLVGHSSGGGLAQFVLSEKEARVKALVLLASVPGSGSDSDDVYLNWMNLDPWFLPRMILHLWHPNSPLSHPALTRRAFFSNEQTDAYIEAFQDKVCPYESIVWALGMTKPFVNQQNVLSQITDWDSGQRVMIMSGELDRIMTFFVMRDLVKTYRATFRSMIRQKQRQCEDTEIVPVVWEEDKDNSGHGVRYCDVPMVGHHMQNDVDWEVGAGKLLAFYEQL</sequence>
<dbReference type="ESTHER" id="chagb-q2gv93">
    <property type="family name" value="6_AlphaBeta_hydrolase"/>
</dbReference>
<dbReference type="HOGENOM" id="CLU_051715_1_0_1"/>
<dbReference type="OMA" id="WHPSYFR"/>
<evidence type="ECO:0000313" key="4">
    <source>
        <dbReference type="Proteomes" id="UP000001056"/>
    </source>
</evidence>